<dbReference type="InterPro" id="IPR004176">
    <property type="entry name" value="Clp_R_N"/>
</dbReference>
<keyword evidence="5 10" id="KW-0067">ATP-binding</keyword>
<dbReference type="PANTHER" id="PTHR11638">
    <property type="entry name" value="ATP-DEPENDENT CLP PROTEASE"/>
    <property type="match status" value="1"/>
</dbReference>
<evidence type="ECO:0000256" key="9">
    <source>
        <dbReference type="PROSITE-ProRule" id="PRU01251"/>
    </source>
</evidence>
<dbReference type="PROSITE" id="PS00870">
    <property type="entry name" value="CLPAB_1"/>
    <property type="match status" value="1"/>
</dbReference>
<keyword evidence="11" id="KW-0963">Cytoplasm</keyword>
<sequence length="869" mass="96530">MDFKNFTIKAQEAVQKATEIAGGNQQQAVETGHLLKGLFQSDESVFSFLANKLGANLNILTPRLDAIVAAYPKVSGGSPYFANDAAAAVQRANGAMKDMGDEFVSVEHLLLGILSGKDAVATLLKDTGFNDKDLKAAIQELRGGRKVTSQSAEDQYQSLNRYATNLNEQVRRGKMDPVIGRDEEIRRVLQILSRRTKNNPVLLGEPGVGKTAIVEGLAQRIVAGDVPENLRDKVIMSLDMGLLVAGAKYKGEFEERLKAVIKEVTDSEGRIVLFIDEMHTLIGAGGGGEGAMDAANLLKPALARGELHAIGATTLKEYQKYIEKDKALERRFQAVMVDEPTIEDAISIMRGIKEKYELHHGVRITDDAVIAAVELSARYITDRFLPDKAIDLMDEAAAKLRIELNSMPVELDEIQRRIMQLEIEREAIRREDNRDREAVLSKDLAELNDKRDTLKARWEGGKAVLTGIQTQKEAIEQFKLEAEQAERQGDYARVAELRYGKIQEAEAKLKILQEEAAANKDGGAMLQEVVTSESIAEVVAKWTGIPVSKMLQSDREKLLQLEAELGKRVAGQSEAIAAISDAVRRSRAGLQDPKRPIGSFIFLGSTGVGKTELAKALAEYLFNDENALVRIDMSEYQERHATSRLIGAPPGYVGYDEGGQLTEAVRRKPYSVVLLDEIEKAHPDVFNILLQVLDDGRLTDNKGRVANFKNTIIIMTSNTGADIIQKNFKDLNEFNHEEVVDRTRDEVMERLKQHMRPEFLNRIDEIVMFQPLKRKEIRRIVDIQFKQIQQRLADAGIQLEATSEVLDFLGEAGFDPQFGARPLKRVLQRVILNELSKDILSGRVSKDAVVEAVLEDGAVKFENVEMPAV</sequence>
<dbReference type="Pfam" id="PF17871">
    <property type="entry name" value="AAA_lid_9"/>
    <property type="match status" value="1"/>
</dbReference>
<dbReference type="EMBL" id="BMGY01000030">
    <property type="protein sequence ID" value="GGH88256.1"/>
    <property type="molecule type" value="Genomic_DNA"/>
</dbReference>
<evidence type="ECO:0000259" key="12">
    <source>
        <dbReference type="PROSITE" id="PS51903"/>
    </source>
</evidence>
<dbReference type="InterPro" id="IPR001270">
    <property type="entry name" value="ClpA/B"/>
</dbReference>
<keyword evidence="6 11" id="KW-0175">Coiled coil</keyword>
<dbReference type="Pfam" id="PF00004">
    <property type="entry name" value="AAA"/>
    <property type="match status" value="1"/>
</dbReference>
<evidence type="ECO:0000256" key="6">
    <source>
        <dbReference type="ARBA" id="ARBA00023054"/>
    </source>
</evidence>
<dbReference type="InterPro" id="IPR050130">
    <property type="entry name" value="ClpA_ClpB"/>
</dbReference>
<keyword evidence="3 9" id="KW-0677">Repeat</keyword>
<dbReference type="InterPro" id="IPR019489">
    <property type="entry name" value="Clp_ATPase_C"/>
</dbReference>
<evidence type="ECO:0000313" key="14">
    <source>
        <dbReference type="Proteomes" id="UP000637774"/>
    </source>
</evidence>
<protein>
    <recommendedName>
        <fullName evidence="2 11">Chaperone protein ClpB</fullName>
    </recommendedName>
</protein>
<dbReference type="InterPro" id="IPR017730">
    <property type="entry name" value="Chaperonin_ClpB"/>
</dbReference>
<evidence type="ECO:0000313" key="13">
    <source>
        <dbReference type="EMBL" id="GGH88256.1"/>
    </source>
</evidence>
<comment type="subcellular location">
    <subcellularLocation>
        <location evidence="11">Cytoplasm</location>
    </subcellularLocation>
</comment>
<dbReference type="SUPFAM" id="SSF81923">
    <property type="entry name" value="Double Clp-N motif"/>
    <property type="match status" value="1"/>
</dbReference>
<accession>A0ABQ2A8N6</accession>
<evidence type="ECO:0000256" key="2">
    <source>
        <dbReference type="ARBA" id="ARBA00017574"/>
    </source>
</evidence>
<dbReference type="PANTHER" id="PTHR11638:SF18">
    <property type="entry name" value="HEAT SHOCK PROTEIN 104"/>
    <property type="match status" value="1"/>
</dbReference>
<feature type="coiled-coil region" evidence="11">
    <location>
        <begin position="411"/>
        <end position="522"/>
    </location>
</feature>
<dbReference type="InterPro" id="IPR003593">
    <property type="entry name" value="AAA+_ATPase"/>
</dbReference>
<dbReference type="RefSeq" id="WP_188562821.1">
    <property type="nucleotide sequence ID" value="NZ_BMGY01000030.1"/>
</dbReference>
<dbReference type="InterPro" id="IPR027417">
    <property type="entry name" value="P-loop_NTPase"/>
</dbReference>
<dbReference type="SMART" id="SM00382">
    <property type="entry name" value="AAA"/>
    <property type="match status" value="2"/>
</dbReference>
<evidence type="ECO:0000256" key="7">
    <source>
        <dbReference type="ARBA" id="ARBA00023186"/>
    </source>
</evidence>
<comment type="caution">
    <text evidence="13">The sequence shown here is derived from an EMBL/GenBank/DDBJ whole genome shotgun (WGS) entry which is preliminary data.</text>
</comment>
<dbReference type="PROSITE" id="PS00871">
    <property type="entry name" value="CLPAB_2"/>
    <property type="match status" value="1"/>
</dbReference>
<dbReference type="SUPFAM" id="SSF52540">
    <property type="entry name" value="P-loop containing nucleoside triphosphate hydrolases"/>
    <property type="match status" value="2"/>
</dbReference>
<evidence type="ECO:0000256" key="3">
    <source>
        <dbReference type="ARBA" id="ARBA00022737"/>
    </source>
</evidence>
<comment type="subunit">
    <text evidence="11">Homohexamer; The oligomerization is ATP-dependent.</text>
</comment>
<keyword evidence="7 10" id="KW-0143">Chaperone</keyword>
<name>A0ABQ2A8N6_9BACT</name>
<organism evidence="13 14">
    <name type="scientific">Hymenobacter frigidus</name>
    <dbReference type="NCBI Taxonomy" id="1524095"/>
    <lineage>
        <taxon>Bacteria</taxon>
        <taxon>Pseudomonadati</taxon>
        <taxon>Bacteroidota</taxon>
        <taxon>Cytophagia</taxon>
        <taxon>Cytophagales</taxon>
        <taxon>Hymenobacteraceae</taxon>
        <taxon>Hymenobacter</taxon>
    </lineage>
</organism>
<evidence type="ECO:0000256" key="11">
    <source>
        <dbReference type="RuleBase" id="RU362034"/>
    </source>
</evidence>
<dbReference type="PROSITE" id="PS51903">
    <property type="entry name" value="CLP_R"/>
    <property type="match status" value="1"/>
</dbReference>
<dbReference type="CDD" id="cd00009">
    <property type="entry name" value="AAA"/>
    <property type="match status" value="1"/>
</dbReference>
<dbReference type="Gene3D" id="1.10.8.60">
    <property type="match status" value="1"/>
</dbReference>
<dbReference type="Pfam" id="PF02861">
    <property type="entry name" value="Clp_N"/>
    <property type="match status" value="1"/>
</dbReference>
<gene>
    <name evidence="11 13" type="primary">clpB</name>
    <name evidence="13" type="ORF">GCM10011495_29100</name>
</gene>
<dbReference type="InterPro" id="IPR036628">
    <property type="entry name" value="Clp_N_dom_sf"/>
</dbReference>
<evidence type="ECO:0000256" key="5">
    <source>
        <dbReference type="ARBA" id="ARBA00022840"/>
    </source>
</evidence>
<dbReference type="Gene3D" id="1.10.1780.10">
    <property type="entry name" value="Clp, N-terminal domain"/>
    <property type="match status" value="1"/>
</dbReference>
<dbReference type="InterPro" id="IPR028299">
    <property type="entry name" value="ClpA/B_CS2"/>
</dbReference>
<dbReference type="Pfam" id="PF07724">
    <property type="entry name" value="AAA_2"/>
    <property type="match status" value="1"/>
</dbReference>
<proteinExistence type="inferred from homology"/>
<dbReference type="InterPro" id="IPR003959">
    <property type="entry name" value="ATPase_AAA_core"/>
</dbReference>
<comment type="function">
    <text evidence="11">Part of a stress-induced multi-chaperone system, it is involved in the recovery of the cell from heat-induced damage, in cooperation with DnaK, DnaJ and GrpE.</text>
</comment>
<dbReference type="CDD" id="cd19499">
    <property type="entry name" value="RecA-like_ClpB_Hsp104-like"/>
    <property type="match status" value="1"/>
</dbReference>
<dbReference type="NCBIfam" id="TIGR03346">
    <property type="entry name" value="chaperone_ClpB"/>
    <property type="match status" value="1"/>
</dbReference>
<dbReference type="Gene3D" id="3.40.50.300">
    <property type="entry name" value="P-loop containing nucleotide triphosphate hydrolases"/>
    <property type="match status" value="3"/>
</dbReference>
<dbReference type="InterPro" id="IPR041546">
    <property type="entry name" value="ClpA/ClpB_AAA_lid"/>
</dbReference>
<dbReference type="PRINTS" id="PR00300">
    <property type="entry name" value="CLPPROTEASEA"/>
</dbReference>
<comment type="similarity">
    <text evidence="1 10">Belongs to the ClpA/ClpB family.</text>
</comment>
<evidence type="ECO:0000256" key="4">
    <source>
        <dbReference type="ARBA" id="ARBA00022741"/>
    </source>
</evidence>
<dbReference type="SMART" id="SM01086">
    <property type="entry name" value="ClpB_D2-small"/>
    <property type="match status" value="1"/>
</dbReference>
<evidence type="ECO:0000256" key="8">
    <source>
        <dbReference type="ARBA" id="ARBA00026057"/>
    </source>
</evidence>
<evidence type="ECO:0000256" key="1">
    <source>
        <dbReference type="ARBA" id="ARBA00008675"/>
    </source>
</evidence>
<keyword evidence="14" id="KW-1185">Reference proteome</keyword>
<keyword evidence="4 10" id="KW-0547">Nucleotide-binding</keyword>
<evidence type="ECO:0000256" key="10">
    <source>
        <dbReference type="RuleBase" id="RU004432"/>
    </source>
</evidence>
<dbReference type="Proteomes" id="UP000637774">
    <property type="component" value="Unassembled WGS sequence"/>
</dbReference>
<keyword evidence="11" id="KW-0346">Stress response</keyword>
<reference evidence="14" key="1">
    <citation type="journal article" date="2019" name="Int. J. Syst. Evol. Microbiol.">
        <title>The Global Catalogue of Microorganisms (GCM) 10K type strain sequencing project: providing services to taxonomists for standard genome sequencing and annotation.</title>
        <authorList>
            <consortium name="The Broad Institute Genomics Platform"/>
            <consortium name="The Broad Institute Genome Sequencing Center for Infectious Disease"/>
            <person name="Wu L."/>
            <person name="Ma J."/>
        </authorList>
    </citation>
    <scope>NUCLEOTIDE SEQUENCE [LARGE SCALE GENOMIC DNA]</scope>
    <source>
        <strain evidence="14">CGMCC 1.14966</strain>
    </source>
</reference>
<comment type="subunit">
    <text evidence="8">Homohexamer. The oligomerization is ATP-dependent.</text>
</comment>
<feature type="domain" description="Clp R" evidence="12">
    <location>
        <begin position="3"/>
        <end position="144"/>
    </location>
</feature>
<dbReference type="Pfam" id="PF10431">
    <property type="entry name" value="ClpB_D2-small"/>
    <property type="match status" value="1"/>
</dbReference>
<dbReference type="InterPro" id="IPR018368">
    <property type="entry name" value="ClpA/B_CS1"/>
</dbReference>